<evidence type="ECO:0000259" key="1">
    <source>
        <dbReference type="Pfam" id="PF00534"/>
    </source>
</evidence>
<dbReference type="EMBL" id="JQBS01000017">
    <property type="protein sequence ID" value="KRN57026.1"/>
    <property type="molecule type" value="Genomic_DNA"/>
</dbReference>
<comment type="caution">
    <text evidence="3">The sequence shown here is derived from an EMBL/GenBank/DDBJ whole genome shotgun (WGS) entry which is preliminary data.</text>
</comment>
<sequence length="343" mass="39374">MNILMVGPASESKGGIATVIANFKKQYQGNTVFYLDSWKEGQRLTRSFKSVYTINAKIKEERIDVVHFHVAQKGSFYRKAILASRVPKETKTIFHMHASQFDTFYENSTSLIKSYIRKTLDSLDGLVVLSEEWARFYETLTRTPITIIENAVEIPEKSDYDSQSTTIITLGRIGKRKGSYDSLQLAKKIYPLFPEIQFVLYGDGEIDKVKQLIKEENIMNVTLGGWIEKEKQQSILKASLLHLLPSYHEGLPMSILESMSYGIPNLTSNVGGIPQVVRDGENGMMVDPGNINEMFEKIVFFLENDKLRKSYSENAYQMIQEHFSIEAYFIKWNQLYKELLKVN</sequence>
<evidence type="ECO:0000313" key="4">
    <source>
        <dbReference type="Proteomes" id="UP000051658"/>
    </source>
</evidence>
<gene>
    <name evidence="3" type="ORF">IV74_GL000676</name>
</gene>
<dbReference type="eggNOG" id="COG0438">
    <property type="taxonomic scope" value="Bacteria"/>
</dbReference>
<dbReference type="Pfam" id="PF13439">
    <property type="entry name" value="Glyco_transf_4"/>
    <property type="match status" value="1"/>
</dbReference>
<dbReference type="Proteomes" id="UP000051658">
    <property type="component" value="Unassembled WGS sequence"/>
</dbReference>
<dbReference type="InterPro" id="IPR001296">
    <property type="entry name" value="Glyco_trans_1"/>
</dbReference>
<dbReference type="Gene3D" id="3.40.50.2000">
    <property type="entry name" value="Glycogen Phosphorylase B"/>
    <property type="match status" value="2"/>
</dbReference>
<dbReference type="RefSeq" id="WP_034571877.1">
    <property type="nucleotide sequence ID" value="NZ_JQBS01000017.1"/>
</dbReference>
<accession>A0A0R2HWD5</accession>
<dbReference type="CDD" id="cd03801">
    <property type="entry name" value="GT4_PimA-like"/>
    <property type="match status" value="1"/>
</dbReference>
<name>A0A0R2HWD5_CARDV</name>
<proteinExistence type="predicted"/>
<feature type="domain" description="Glycosyltransferase subfamily 4-like N-terminal" evidence="2">
    <location>
        <begin position="41"/>
        <end position="153"/>
    </location>
</feature>
<feature type="domain" description="Glycosyl transferase family 1" evidence="1">
    <location>
        <begin position="154"/>
        <end position="318"/>
    </location>
</feature>
<dbReference type="GO" id="GO:0016757">
    <property type="term" value="F:glycosyltransferase activity"/>
    <property type="evidence" value="ECO:0007669"/>
    <property type="project" value="InterPro"/>
</dbReference>
<dbReference type="PATRIC" id="fig|1449336.4.peg.692"/>
<dbReference type="AlphaFoldDB" id="A0A0R2HWD5"/>
<evidence type="ECO:0000313" key="3">
    <source>
        <dbReference type="EMBL" id="KRN57026.1"/>
    </source>
</evidence>
<organism evidence="3 4">
    <name type="scientific">Carnobacterium divergens DSM 20623</name>
    <dbReference type="NCBI Taxonomy" id="1449336"/>
    <lineage>
        <taxon>Bacteria</taxon>
        <taxon>Bacillati</taxon>
        <taxon>Bacillota</taxon>
        <taxon>Bacilli</taxon>
        <taxon>Lactobacillales</taxon>
        <taxon>Carnobacteriaceae</taxon>
        <taxon>Carnobacterium</taxon>
    </lineage>
</organism>
<dbReference type="GeneID" id="89587966"/>
<evidence type="ECO:0000259" key="2">
    <source>
        <dbReference type="Pfam" id="PF13439"/>
    </source>
</evidence>
<dbReference type="InterPro" id="IPR028098">
    <property type="entry name" value="Glyco_trans_4-like_N"/>
</dbReference>
<reference evidence="3 4" key="1">
    <citation type="journal article" date="2015" name="Genome Announc.">
        <title>Expanding the biotechnology potential of lactobacilli through comparative genomics of 213 strains and associated genera.</title>
        <authorList>
            <person name="Sun Z."/>
            <person name="Harris H.M."/>
            <person name="McCann A."/>
            <person name="Guo C."/>
            <person name="Argimon S."/>
            <person name="Zhang W."/>
            <person name="Yang X."/>
            <person name="Jeffery I.B."/>
            <person name="Cooney J.C."/>
            <person name="Kagawa T.F."/>
            <person name="Liu W."/>
            <person name="Song Y."/>
            <person name="Salvetti E."/>
            <person name="Wrobel A."/>
            <person name="Rasinkangas P."/>
            <person name="Parkhill J."/>
            <person name="Rea M.C."/>
            <person name="O'Sullivan O."/>
            <person name="Ritari J."/>
            <person name="Douillard F.P."/>
            <person name="Paul Ross R."/>
            <person name="Yang R."/>
            <person name="Briner A.E."/>
            <person name="Felis G.E."/>
            <person name="de Vos W.M."/>
            <person name="Barrangou R."/>
            <person name="Klaenhammer T.R."/>
            <person name="Caufield P.W."/>
            <person name="Cui Y."/>
            <person name="Zhang H."/>
            <person name="O'Toole P.W."/>
        </authorList>
    </citation>
    <scope>NUCLEOTIDE SEQUENCE [LARGE SCALE GENOMIC DNA]</scope>
    <source>
        <strain evidence="3 4">DSM 20623</strain>
    </source>
</reference>
<dbReference type="SUPFAM" id="SSF53756">
    <property type="entry name" value="UDP-Glycosyltransferase/glycogen phosphorylase"/>
    <property type="match status" value="1"/>
</dbReference>
<dbReference type="PANTHER" id="PTHR12526">
    <property type="entry name" value="GLYCOSYLTRANSFERASE"/>
    <property type="match status" value="1"/>
</dbReference>
<dbReference type="PANTHER" id="PTHR12526:SF630">
    <property type="entry name" value="GLYCOSYLTRANSFERASE"/>
    <property type="match status" value="1"/>
</dbReference>
<keyword evidence="4" id="KW-1185">Reference proteome</keyword>
<dbReference type="Pfam" id="PF00534">
    <property type="entry name" value="Glycos_transf_1"/>
    <property type="match status" value="1"/>
</dbReference>
<keyword evidence="3" id="KW-0808">Transferase</keyword>
<protein>
    <submittedName>
        <fullName evidence="3">Glycosyl transferases group 1 family protein</fullName>
    </submittedName>
</protein>